<sequence length="92" mass="10598">MLAYPFYHGQRRLLYRQQQPTAISGRPSRSLASLFEGGTGKTNGKIGPFEVALFHVVSECNLYSAIRENSYNMLYFRQLMTYEICAKRLVEL</sequence>
<protein>
    <submittedName>
        <fullName evidence="2">Uncharacterized protein</fullName>
    </submittedName>
</protein>
<organism evidence="1 2">
    <name type="scientific">Steinernema glaseri</name>
    <dbReference type="NCBI Taxonomy" id="37863"/>
    <lineage>
        <taxon>Eukaryota</taxon>
        <taxon>Metazoa</taxon>
        <taxon>Ecdysozoa</taxon>
        <taxon>Nematoda</taxon>
        <taxon>Chromadorea</taxon>
        <taxon>Rhabditida</taxon>
        <taxon>Tylenchina</taxon>
        <taxon>Panagrolaimomorpha</taxon>
        <taxon>Strongyloidoidea</taxon>
        <taxon>Steinernematidae</taxon>
        <taxon>Steinernema</taxon>
    </lineage>
</organism>
<evidence type="ECO:0000313" key="1">
    <source>
        <dbReference type="Proteomes" id="UP000095287"/>
    </source>
</evidence>
<name>A0A1I7YV23_9BILA</name>
<dbReference type="Proteomes" id="UP000095287">
    <property type="component" value="Unplaced"/>
</dbReference>
<dbReference type="AlphaFoldDB" id="A0A1I7YV23"/>
<accession>A0A1I7YV23</accession>
<proteinExistence type="predicted"/>
<keyword evidence="1" id="KW-1185">Reference proteome</keyword>
<dbReference type="WBParaSite" id="L893_g20038.t1">
    <property type="protein sequence ID" value="L893_g20038.t1"/>
    <property type="gene ID" value="L893_g20038"/>
</dbReference>
<evidence type="ECO:0000313" key="2">
    <source>
        <dbReference type="WBParaSite" id="L893_g20038.t1"/>
    </source>
</evidence>
<reference evidence="2" key="1">
    <citation type="submission" date="2016-11" db="UniProtKB">
        <authorList>
            <consortium name="WormBaseParasite"/>
        </authorList>
    </citation>
    <scope>IDENTIFICATION</scope>
</reference>